<evidence type="ECO:0000259" key="1">
    <source>
        <dbReference type="PROSITE" id="PS50878"/>
    </source>
</evidence>
<dbReference type="InterPro" id="IPR051320">
    <property type="entry name" value="Viral_Replic_Matur_Polypro"/>
</dbReference>
<dbReference type="PANTHER" id="PTHR33064:SF37">
    <property type="entry name" value="RIBONUCLEASE H"/>
    <property type="match status" value="1"/>
</dbReference>
<organism evidence="2 3">
    <name type="scientific">Phytophthora ramorum</name>
    <name type="common">Sudden oak death agent</name>
    <dbReference type="NCBI Taxonomy" id="164328"/>
    <lineage>
        <taxon>Eukaryota</taxon>
        <taxon>Sar</taxon>
        <taxon>Stramenopiles</taxon>
        <taxon>Oomycota</taxon>
        <taxon>Peronosporomycetes</taxon>
        <taxon>Peronosporales</taxon>
        <taxon>Peronosporaceae</taxon>
        <taxon>Phytophthora</taxon>
    </lineage>
</organism>
<dbReference type="HOGENOM" id="CLU_000384_8_0_1"/>
<dbReference type="VEuPathDB" id="FungiDB:KRP22_2515"/>
<dbReference type="EnsemblProtists" id="Phyra79307">
    <property type="protein sequence ID" value="Phyra79307"/>
    <property type="gene ID" value="Phyra79307"/>
</dbReference>
<feature type="domain" description="Reverse transcriptase" evidence="1">
    <location>
        <begin position="1"/>
        <end position="188"/>
    </location>
</feature>
<dbReference type="EMBL" id="DS566036">
    <property type="status" value="NOT_ANNOTATED_CDS"/>
    <property type="molecule type" value="Genomic_DNA"/>
</dbReference>
<proteinExistence type="predicted"/>
<sequence>MTMRLETRLEFRLILGDDSPAKVPPLKIRLMPGAKPFKCKARQYSPEKPEFMAKSNAELVRLGWCKRKKFYAIFDFIKGFWQLPLHKDSQGFLSYMTDRGIFTPTRVPQGCTDAALHFQSTVEEVLKDYLHVCVLVWIADLLAYAGTVVELIDAIEAILNQLDRFGFKLNPRKRKLFQTEIKWCGRIINKDGVGHDPDRIRALQKIPPPANAAELQRFVCATNWMREGLVDYARVINPLQERRDESLRGTKRSKRAVADPEKQLCLLSDASDAGWGLIISQVAEWKHDNRSRSSTTSF</sequence>
<protein>
    <recommendedName>
        <fullName evidence="1">Reverse transcriptase domain-containing protein</fullName>
    </recommendedName>
</protein>
<keyword evidence="3" id="KW-1185">Reference proteome</keyword>
<dbReference type="Pfam" id="PF00078">
    <property type="entry name" value="RVT_1"/>
    <property type="match status" value="1"/>
</dbReference>
<dbReference type="CDD" id="cd01647">
    <property type="entry name" value="RT_LTR"/>
    <property type="match status" value="1"/>
</dbReference>
<dbReference type="InParanoid" id="H3GR27"/>
<dbReference type="InterPro" id="IPR043502">
    <property type="entry name" value="DNA/RNA_pol_sf"/>
</dbReference>
<dbReference type="InterPro" id="IPR043128">
    <property type="entry name" value="Rev_trsase/Diguanyl_cyclase"/>
</dbReference>
<dbReference type="STRING" id="164328.H3GR27"/>
<reference evidence="3" key="1">
    <citation type="journal article" date="2006" name="Science">
        <title>Phytophthora genome sequences uncover evolutionary origins and mechanisms of pathogenesis.</title>
        <authorList>
            <person name="Tyler B.M."/>
            <person name="Tripathy S."/>
            <person name="Zhang X."/>
            <person name="Dehal P."/>
            <person name="Jiang R.H."/>
            <person name="Aerts A."/>
            <person name="Arredondo F.D."/>
            <person name="Baxter L."/>
            <person name="Bensasson D."/>
            <person name="Beynon J.L."/>
            <person name="Chapman J."/>
            <person name="Damasceno C.M."/>
            <person name="Dorrance A.E."/>
            <person name="Dou D."/>
            <person name="Dickerman A.W."/>
            <person name="Dubchak I.L."/>
            <person name="Garbelotto M."/>
            <person name="Gijzen M."/>
            <person name="Gordon S.G."/>
            <person name="Govers F."/>
            <person name="Grunwald N.J."/>
            <person name="Huang W."/>
            <person name="Ivors K.L."/>
            <person name="Jones R.W."/>
            <person name="Kamoun S."/>
            <person name="Krampis K."/>
            <person name="Lamour K.H."/>
            <person name="Lee M.K."/>
            <person name="McDonald W.H."/>
            <person name="Medina M."/>
            <person name="Meijer H.J."/>
            <person name="Nordberg E.K."/>
            <person name="Maclean D.J."/>
            <person name="Ospina-Giraldo M.D."/>
            <person name="Morris P.F."/>
            <person name="Phuntumart V."/>
            <person name="Putnam N.H."/>
            <person name="Rash S."/>
            <person name="Rose J.K."/>
            <person name="Sakihama Y."/>
            <person name="Salamov A.A."/>
            <person name="Savidor A."/>
            <person name="Scheuring C.F."/>
            <person name="Smith B.M."/>
            <person name="Sobral B.W."/>
            <person name="Terry A."/>
            <person name="Torto-Alalibo T.A."/>
            <person name="Win J."/>
            <person name="Xu Z."/>
            <person name="Zhang H."/>
            <person name="Grigoriev I.V."/>
            <person name="Rokhsar D.S."/>
            <person name="Boore J.L."/>
        </authorList>
    </citation>
    <scope>NUCLEOTIDE SEQUENCE [LARGE SCALE GENOMIC DNA]</scope>
    <source>
        <strain evidence="3">Pr102</strain>
    </source>
</reference>
<dbReference type="PROSITE" id="PS50878">
    <property type="entry name" value="RT_POL"/>
    <property type="match status" value="1"/>
</dbReference>
<evidence type="ECO:0000313" key="3">
    <source>
        <dbReference type="Proteomes" id="UP000005238"/>
    </source>
</evidence>
<dbReference type="Proteomes" id="UP000005238">
    <property type="component" value="Unassembled WGS sequence"/>
</dbReference>
<accession>H3GR27</accession>
<dbReference type="Gene3D" id="3.30.70.270">
    <property type="match status" value="2"/>
</dbReference>
<name>H3GR27_PHYRM</name>
<dbReference type="InterPro" id="IPR000477">
    <property type="entry name" value="RT_dom"/>
</dbReference>
<dbReference type="PANTHER" id="PTHR33064">
    <property type="entry name" value="POL PROTEIN"/>
    <property type="match status" value="1"/>
</dbReference>
<reference evidence="2" key="2">
    <citation type="submission" date="2015-06" db="UniProtKB">
        <authorList>
            <consortium name="EnsemblProtists"/>
        </authorList>
    </citation>
    <scope>IDENTIFICATION</scope>
    <source>
        <strain evidence="2">Pr102</strain>
    </source>
</reference>
<dbReference type="OMA" id="MMAIFDE"/>
<dbReference type="AlphaFoldDB" id="H3GR27"/>
<dbReference type="SUPFAM" id="SSF56672">
    <property type="entry name" value="DNA/RNA polymerases"/>
    <property type="match status" value="1"/>
</dbReference>
<dbReference type="Gene3D" id="3.10.10.10">
    <property type="entry name" value="HIV Type 1 Reverse Transcriptase, subunit A, domain 1"/>
    <property type="match status" value="1"/>
</dbReference>
<evidence type="ECO:0000313" key="2">
    <source>
        <dbReference type="EnsemblProtists" id="Phyra79307"/>
    </source>
</evidence>